<organism evidence="1 2">
    <name type="scientific">Tepidimonas thermarum</name>
    <dbReference type="NCBI Taxonomy" id="335431"/>
    <lineage>
        <taxon>Bacteria</taxon>
        <taxon>Pseudomonadati</taxon>
        <taxon>Pseudomonadota</taxon>
        <taxon>Betaproteobacteria</taxon>
        <taxon>Burkholderiales</taxon>
        <taxon>Tepidimonas</taxon>
    </lineage>
</organism>
<evidence type="ECO:0000313" key="2">
    <source>
        <dbReference type="Proteomes" id="UP000318542"/>
    </source>
</evidence>
<gene>
    <name evidence="1" type="ORF">Tther_02034</name>
</gene>
<dbReference type="Proteomes" id="UP000318542">
    <property type="component" value="Unassembled WGS sequence"/>
</dbReference>
<sequence length="36" mass="4124">MSSETPPFQLPQVAVLTARLKEPRRFIQVVAGPRRF</sequence>
<dbReference type="EMBL" id="VJOL01000045">
    <property type="protein sequence ID" value="TSE28518.1"/>
    <property type="molecule type" value="Genomic_DNA"/>
</dbReference>
<proteinExistence type="predicted"/>
<dbReference type="AlphaFoldDB" id="A0A554WY79"/>
<accession>A0A554WY79</accession>
<keyword evidence="2" id="KW-1185">Reference proteome</keyword>
<protein>
    <submittedName>
        <fullName evidence="1">Uncharacterized protein</fullName>
    </submittedName>
</protein>
<name>A0A554WY79_9BURK</name>
<reference evidence="1 2" key="1">
    <citation type="submission" date="2019-07" db="EMBL/GenBank/DDBJ databases">
        <title>Tepidimonas thermarum AA-1 draft genome.</title>
        <authorList>
            <person name="Da Costa M.S."/>
            <person name="Froufe H.J.C."/>
            <person name="Egas C."/>
            <person name="Albuquerque L."/>
        </authorList>
    </citation>
    <scope>NUCLEOTIDE SEQUENCE [LARGE SCALE GENOMIC DNA]</scope>
    <source>
        <strain evidence="1 2">AA-1</strain>
    </source>
</reference>
<comment type="caution">
    <text evidence="1">The sequence shown here is derived from an EMBL/GenBank/DDBJ whole genome shotgun (WGS) entry which is preliminary data.</text>
</comment>
<evidence type="ECO:0000313" key="1">
    <source>
        <dbReference type="EMBL" id="TSE28518.1"/>
    </source>
</evidence>